<protein>
    <recommendedName>
        <fullName evidence="3">Heat shock protein 70</fullName>
    </recommendedName>
</protein>
<dbReference type="AlphaFoldDB" id="X6NF27"/>
<evidence type="ECO:0000313" key="1">
    <source>
        <dbReference type="EMBL" id="ETO24508.1"/>
    </source>
</evidence>
<organism evidence="1 2">
    <name type="scientific">Reticulomyxa filosa</name>
    <dbReference type="NCBI Taxonomy" id="46433"/>
    <lineage>
        <taxon>Eukaryota</taxon>
        <taxon>Sar</taxon>
        <taxon>Rhizaria</taxon>
        <taxon>Retaria</taxon>
        <taxon>Foraminifera</taxon>
        <taxon>Monothalamids</taxon>
        <taxon>Reticulomyxidae</taxon>
        <taxon>Reticulomyxa</taxon>
    </lineage>
</organism>
<dbReference type="InterPro" id="IPR043129">
    <property type="entry name" value="ATPase_NBD"/>
</dbReference>
<dbReference type="SUPFAM" id="SSF53067">
    <property type="entry name" value="Actin-like ATPase domain"/>
    <property type="match status" value="1"/>
</dbReference>
<reference evidence="1 2" key="1">
    <citation type="journal article" date="2013" name="Curr. Biol.">
        <title>The Genome of the Foraminiferan Reticulomyxa filosa.</title>
        <authorList>
            <person name="Glockner G."/>
            <person name="Hulsmann N."/>
            <person name="Schleicher M."/>
            <person name="Noegel A.A."/>
            <person name="Eichinger L."/>
            <person name="Gallinger C."/>
            <person name="Pawlowski J."/>
            <person name="Sierra R."/>
            <person name="Euteneuer U."/>
            <person name="Pillet L."/>
            <person name="Moustafa A."/>
            <person name="Platzer M."/>
            <person name="Groth M."/>
            <person name="Szafranski K."/>
            <person name="Schliwa M."/>
        </authorList>
    </citation>
    <scope>NUCLEOTIDE SEQUENCE [LARGE SCALE GENOMIC DNA]</scope>
</reference>
<dbReference type="PANTHER" id="PTHR14187">
    <property type="entry name" value="ALPHA KINASE/ELONGATION FACTOR 2 KINASE"/>
    <property type="match status" value="1"/>
</dbReference>
<evidence type="ECO:0008006" key="3">
    <source>
        <dbReference type="Google" id="ProtNLM"/>
    </source>
</evidence>
<proteinExistence type="predicted"/>
<sequence>MIIDLGGGTADIVSYEVLKEFQVKELVYPSGGPWGSSVIDEEFESILKNLFGSEVMTEFQKSYPAHYVELFKEFEKSKTTFFKQKTLTGKTIEQLRRQNHNVTLPTEFIDFLDEKFGDELPDKVEAFELLGTQRFTPFFFFFFFFLIFF</sequence>
<gene>
    <name evidence="1" type="ORF">RFI_12646</name>
</gene>
<evidence type="ECO:0000313" key="2">
    <source>
        <dbReference type="Proteomes" id="UP000023152"/>
    </source>
</evidence>
<keyword evidence="2" id="KW-1185">Reference proteome</keyword>
<name>X6NF27_RETFI</name>
<dbReference type="OrthoDB" id="6135436at2759"/>
<dbReference type="PANTHER" id="PTHR14187:SF5">
    <property type="entry name" value="HEAT SHOCK 70 KDA PROTEIN 12A"/>
    <property type="match status" value="1"/>
</dbReference>
<comment type="caution">
    <text evidence="1">The sequence shown here is derived from an EMBL/GenBank/DDBJ whole genome shotgun (WGS) entry which is preliminary data.</text>
</comment>
<dbReference type="Proteomes" id="UP000023152">
    <property type="component" value="Unassembled WGS sequence"/>
</dbReference>
<accession>X6NF27</accession>
<dbReference type="EMBL" id="ASPP01009176">
    <property type="protein sequence ID" value="ETO24508.1"/>
    <property type="molecule type" value="Genomic_DNA"/>
</dbReference>